<dbReference type="InterPro" id="IPR029071">
    <property type="entry name" value="Ubiquitin-like_domsf"/>
</dbReference>
<accession>A0A9W7FW24</accession>
<proteinExistence type="predicted"/>
<dbReference type="SUPFAM" id="SSF54236">
    <property type="entry name" value="Ubiquitin-like"/>
    <property type="match status" value="1"/>
</dbReference>
<evidence type="ECO:0000313" key="2">
    <source>
        <dbReference type="Proteomes" id="UP001165065"/>
    </source>
</evidence>
<evidence type="ECO:0008006" key="3">
    <source>
        <dbReference type="Google" id="ProtNLM"/>
    </source>
</evidence>
<dbReference type="OrthoDB" id="10299735at2759"/>
<reference evidence="2" key="1">
    <citation type="journal article" date="2023" name="Commun. Biol.">
        <title>Genome analysis of Parmales, the sister group of diatoms, reveals the evolutionary specialization of diatoms from phago-mixotrophs to photoautotrophs.</title>
        <authorList>
            <person name="Ban H."/>
            <person name="Sato S."/>
            <person name="Yoshikawa S."/>
            <person name="Yamada K."/>
            <person name="Nakamura Y."/>
            <person name="Ichinomiya M."/>
            <person name="Sato N."/>
            <person name="Blanc-Mathieu R."/>
            <person name="Endo H."/>
            <person name="Kuwata A."/>
            <person name="Ogata H."/>
        </authorList>
    </citation>
    <scope>NUCLEOTIDE SEQUENCE [LARGE SCALE GENOMIC DNA]</scope>
</reference>
<gene>
    <name evidence="1" type="ORF">TrCOL_g4985</name>
</gene>
<keyword evidence="2" id="KW-1185">Reference proteome</keyword>
<protein>
    <recommendedName>
        <fullName evidence="3">Ubiquitin-like domain-containing protein</fullName>
    </recommendedName>
</protein>
<evidence type="ECO:0000313" key="1">
    <source>
        <dbReference type="EMBL" id="GMI20145.1"/>
    </source>
</evidence>
<organism evidence="1 2">
    <name type="scientific">Triparma columacea</name>
    <dbReference type="NCBI Taxonomy" id="722753"/>
    <lineage>
        <taxon>Eukaryota</taxon>
        <taxon>Sar</taxon>
        <taxon>Stramenopiles</taxon>
        <taxon>Ochrophyta</taxon>
        <taxon>Bolidophyceae</taxon>
        <taxon>Parmales</taxon>
        <taxon>Triparmaceae</taxon>
        <taxon>Triparma</taxon>
    </lineage>
</organism>
<dbReference type="EMBL" id="BRYA01000506">
    <property type="protein sequence ID" value="GMI20145.1"/>
    <property type="molecule type" value="Genomic_DNA"/>
</dbReference>
<name>A0A9W7FW24_9STRA</name>
<sequence>MSAGVAQMHVRVKRKGQTYFIPVERPTKFKTIKDKISAACGMNEITATPLVPPENIMLQMRDPETGAAKDELKDEGAISDLQIANDAIIYARFKKTNGGDFEELDLGEEKAE</sequence>
<dbReference type="Proteomes" id="UP001165065">
    <property type="component" value="Unassembled WGS sequence"/>
</dbReference>
<dbReference type="Gene3D" id="3.10.20.90">
    <property type="entry name" value="Phosphatidylinositol 3-kinase Catalytic Subunit, Chain A, domain 1"/>
    <property type="match status" value="1"/>
</dbReference>
<comment type="caution">
    <text evidence="1">The sequence shown here is derived from an EMBL/GenBank/DDBJ whole genome shotgun (WGS) entry which is preliminary data.</text>
</comment>
<dbReference type="AlphaFoldDB" id="A0A9W7FW24"/>